<reference evidence="3 6" key="1">
    <citation type="submission" date="2017-06" db="EMBL/GenBank/DDBJ databases">
        <title>A platform for efficient transgenesis in Macrostomum lignano, a flatworm model organism for stem cell research.</title>
        <authorList>
            <person name="Berezikov E."/>
        </authorList>
    </citation>
    <scope>NUCLEOTIDE SEQUENCE [LARGE SCALE GENOMIC DNA]</scope>
    <source>
        <strain evidence="3">DV1</strain>
        <tissue evidence="3">Whole organism</tissue>
    </source>
</reference>
<name>A0A267DB63_9PLAT</name>
<organism evidence="3 6">
    <name type="scientific">Macrostomum lignano</name>
    <dbReference type="NCBI Taxonomy" id="282301"/>
    <lineage>
        <taxon>Eukaryota</taxon>
        <taxon>Metazoa</taxon>
        <taxon>Spiralia</taxon>
        <taxon>Lophotrochozoa</taxon>
        <taxon>Platyhelminthes</taxon>
        <taxon>Rhabditophora</taxon>
        <taxon>Macrostomorpha</taxon>
        <taxon>Macrostomida</taxon>
        <taxon>Macrostomidae</taxon>
        <taxon>Macrostomum</taxon>
    </lineage>
</organism>
<dbReference type="EMBL" id="NIVC01000482">
    <property type="protein sequence ID" value="PAA82269.1"/>
    <property type="molecule type" value="Genomic_DNA"/>
</dbReference>
<gene>
    <name evidence="4" type="ORF">BOX15_Mlig020274g1</name>
    <name evidence="5" type="ORF">BOX15_Mlig020274g2</name>
    <name evidence="3" type="ORF">BOX15_Mlig020274g3</name>
</gene>
<feature type="compositionally biased region" description="Low complexity" evidence="1">
    <location>
        <begin position="182"/>
        <end position="195"/>
    </location>
</feature>
<protein>
    <submittedName>
        <fullName evidence="3">Uncharacterized protein</fullName>
    </submittedName>
</protein>
<evidence type="ECO:0000256" key="1">
    <source>
        <dbReference type="SAM" id="MobiDB-lite"/>
    </source>
</evidence>
<accession>A0A267DB63</accession>
<dbReference type="Proteomes" id="UP000215902">
    <property type="component" value="Unassembled WGS sequence"/>
</dbReference>
<feature type="compositionally biased region" description="Low complexity" evidence="1">
    <location>
        <begin position="205"/>
        <end position="223"/>
    </location>
</feature>
<evidence type="ECO:0000313" key="5">
    <source>
        <dbReference type="EMBL" id="PAA82269.1"/>
    </source>
</evidence>
<dbReference type="EMBL" id="NIVC01001151">
    <property type="protein sequence ID" value="PAA71613.1"/>
    <property type="molecule type" value="Genomic_DNA"/>
</dbReference>
<dbReference type="EMBL" id="NIVC01005195">
    <property type="protein sequence ID" value="PAA45917.1"/>
    <property type="molecule type" value="Genomic_DNA"/>
</dbReference>
<keyword evidence="6" id="KW-1185">Reference proteome</keyword>
<keyword evidence="2" id="KW-1133">Transmembrane helix</keyword>
<feature type="region of interest" description="Disordered" evidence="1">
    <location>
        <begin position="261"/>
        <end position="294"/>
    </location>
</feature>
<evidence type="ECO:0000256" key="2">
    <source>
        <dbReference type="SAM" id="Phobius"/>
    </source>
</evidence>
<comment type="caution">
    <text evidence="3">The sequence shown here is derived from an EMBL/GenBank/DDBJ whole genome shotgun (WGS) entry which is preliminary data.</text>
</comment>
<evidence type="ECO:0000313" key="4">
    <source>
        <dbReference type="EMBL" id="PAA71613.1"/>
    </source>
</evidence>
<feature type="transmembrane region" description="Helical" evidence="2">
    <location>
        <begin position="29"/>
        <end position="53"/>
    </location>
</feature>
<proteinExistence type="predicted"/>
<keyword evidence="2" id="KW-0812">Transmembrane</keyword>
<feature type="region of interest" description="Disordered" evidence="1">
    <location>
        <begin position="157"/>
        <end position="223"/>
    </location>
</feature>
<sequence>MAPRMAATASTKSSSLGFGGIDTNSHEEVLMLLVKVNLCMTALALGVLLFLLGGKLRRWRSSRADRRAVNFSRRGGDGGSWESVAKKAAGSGSERWRAWRERLAATARTFSKQAKKERDLERELSDFEASPLPAAASAPATNAPASVTHFHWSPAPARATAMAASPPSPPPSPIIEHHHHQQQQQQQPLWQQQRQRAPHQRHQHQLSAAGTDTVTTSSSSGGSVLSLGAASAASSAALLTCRCLNADLRLHNTPASSEFSLPAADLQQPGPSLQHPTTPQTPISGESVITDSSC</sequence>
<evidence type="ECO:0000313" key="3">
    <source>
        <dbReference type="EMBL" id="PAA45917.1"/>
    </source>
</evidence>
<evidence type="ECO:0000313" key="6">
    <source>
        <dbReference type="Proteomes" id="UP000215902"/>
    </source>
</evidence>
<dbReference type="AlphaFoldDB" id="A0A267DB63"/>
<keyword evidence="2" id="KW-0472">Membrane</keyword>
<feature type="compositionally biased region" description="Polar residues" evidence="1">
    <location>
        <begin position="269"/>
        <end position="294"/>
    </location>
</feature>